<organism evidence="2 3">
    <name type="scientific">Litoreibacter janthinus</name>
    <dbReference type="NCBI Taxonomy" id="670154"/>
    <lineage>
        <taxon>Bacteria</taxon>
        <taxon>Pseudomonadati</taxon>
        <taxon>Pseudomonadota</taxon>
        <taxon>Alphaproteobacteria</taxon>
        <taxon>Rhodobacterales</taxon>
        <taxon>Roseobacteraceae</taxon>
        <taxon>Litoreibacter</taxon>
    </lineage>
</organism>
<evidence type="ECO:0000313" key="2">
    <source>
        <dbReference type="EMBL" id="SFR56350.1"/>
    </source>
</evidence>
<dbReference type="EMBL" id="FOYO01000001">
    <property type="protein sequence ID" value="SFR56350.1"/>
    <property type="molecule type" value="Genomic_DNA"/>
</dbReference>
<name>A0A1I6HQ01_9RHOB</name>
<dbReference type="SUPFAM" id="SSF51197">
    <property type="entry name" value="Clavaminate synthase-like"/>
    <property type="match status" value="1"/>
</dbReference>
<evidence type="ECO:0000313" key="3">
    <source>
        <dbReference type="Proteomes" id="UP000199658"/>
    </source>
</evidence>
<dbReference type="STRING" id="670154.SAMN04488002_3234"/>
<feature type="region of interest" description="Disordered" evidence="1">
    <location>
        <begin position="121"/>
        <end position="141"/>
    </location>
</feature>
<dbReference type="Proteomes" id="UP000199658">
    <property type="component" value="Unassembled WGS sequence"/>
</dbReference>
<dbReference type="Gene3D" id="2.60.120.620">
    <property type="entry name" value="q2cbj1_9rhob like domain"/>
    <property type="match status" value="1"/>
</dbReference>
<keyword evidence="3" id="KW-1185">Reference proteome</keyword>
<evidence type="ECO:0000256" key="1">
    <source>
        <dbReference type="SAM" id="MobiDB-lite"/>
    </source>
</evidence>
<dbReference type="AlphaFoldDB" id="A0A1I6HQ01"/>
<protein>
    <submittedName>
        <fullName evidence="2">Uncharacterized protein</fullName>
    </submittedName>
</protein>
<sequence length="141" mass="15214">MDTLSPATPALGYLDFIRATHEHAILPQEDTFDGYNLFYRGQAVKVEEAEDDKATDRIQPGQMSLHHGLTIHGLGPNALTIAASPPSCDTCVPCGSHGSQKVSCWRGDVSTENDVYRGAPTTRCTGLKHDPPSLGPARQQE</sequence>
<proteinExistence type="predicted"/>
<gene>
    <name evidence="2" type="ORF">SAMN04488002_3234</name>
</gene>
<accession>A0A1I6HQ01</accession>
<reference evidence="3" key="1">
    <citation type="submission" date="2016-10" db="EMBL/GenBank/DDBJ databases">
        <authorList>
            <person name="Varghese N."/>
            <person name="Submissions S."/>
        </authorList>
    </citation>
    <scope>NUCLEOTIDE SEQUENCE [LARGE SCALE GENOMIC DNA]</scope>
    <source>
        <strain evidence="3">DSM 26921</strain>
    </source>
</reference>